<evidence type="ECO:0000256" key="1">
    <source>
        <dbReference type="SAM" id="MobiDB-lite"/>
    </source>
</evidence>
<reference evidence="2" key="1">
    <citation type="journal article" date="2019" name="J Environ">
        <title>Genetic characterization and potential molecular dissemination mechanism of tet (31) gene in Aeromonas caviae from an oxytetracycline wastewater treatment system.</title>
        <authorList>
            <person name="Shi Y."/>
            <person name="Tian Z."/>
            <person name="Leclercq S.O."/>
            <person name="Zhang H."/>
            <person name="Yang M."/>
            <person name="Zhang Y."/>
        </authorList>
    </citation>
    <scope>NUCLEOTIDE SEQUENCE</scope>
    <source>
        <strain evidence="2">T25-39</strain>
    </source>
</reference>
<evidence type="ECO:0000313" key="2">
    <source>
        <dbReference type="EMBL" id="AXB06585.1"/>
    </source>
</evidence>
<accession>A0A3S5WSH1</accession>
<dbReference type="Proteomes" id="UP000266778">
    <property type="component" value="Chromosome"/>
</dbReference>
<dbReference type="RefSeq" id="WP_119197639.1">
    <property type="nucleotide sequence ID" value="NZ_JAPEEB010000092.1"/>
</dbReference>
<gene>
    <name evidence="2" type="ORF">C1C91_17785</name>
</gene>
<protein>
    <submittedName>
        <fullName evidence="2">Uncharacterized protein</fullName>
    </submittedName>
</protein>
<dbReference type="AlphaFoldDB" id="A0A3S5WSH1"/>
<feature type="region of interest" description="Disordered" evidence="1">
    <location>
        <begin position="72"/>
        <end position="103"/>
    </location>
</feature>
<feature type="compositionally biased region" description="Basic and acidic residues" evidence="1">
    <location>
        <begin position="94"/>
        <end position="103"/>
    </location>
</feature>
<organism evidence="2 3">
    <name type="scientific">Aeromonas caviae</name>
    <name type="common">Aeromonas punctata</name>
    <dbReference type="NCBI Taxonomy" id="648"/>
    <lineage>
        <taxon>Bacteria</taxon>
        <taxon>Pseudomonadati</taxon>
        <taxon>Pseudomonadota</taxon>
        <taxon>Gammaproteobacteria</taxon>
        <taxon>Aeromonadales</taxon>
        <taxon>Aeromonadaceae</taxon>
        <taxon>Aeromonas</taxon>
    </lineage>
</organism>
<evidence type="ECO:0000313" key="3">
    <source>
        <dbReference type="Proteomes" id="UP000266778"/>
    </source>
</evidence>
<name>A0A3S5WSH1_AERCA</name>
<dbReference type="EMBL" id="CP025706">
    <property type="protein sequence ID" value="AXB06585.1"/>
    <property type="molecule type" value="Genomic_DNA"/>
</dbReference>
<proteinExistence type="predicted"/>
<sequence>MDDEQLDYQCDVLTQMLMETCGHCPDDIDTLREMLKNPDRLNEYMMNAARQHMAEECNTVDKEEDARFDDDELFADESPFGTEQQDAFAHARTRREQEEEARI</sequence>